<sequence>MRIRDERGMALPLVLGVTVLVFLLVTAVLSQSMQARHSHVTDWRIIRAQYAAESGIALMQAQACEEESFSAITTQENGMAVTTQSQRESGEIVITSVAEGQGVKQTVRVRLDMETCQVVRWER</sequence>
<reference evidence="1 2" key="1">
    <citation type="submission" date="2018-04" db="EMBL/GenBank/DDBJ databases">
        <title>Genomic Encyclopedia of Archaeal and Bacterial Type Strains, Phase II (KMG-II): from individual species to whole genera.</title>
        <authorList>
            <person name="Goeker M."/>
        </authorList>
    </citation>
    <scope>NUCLEOTIDE SEQUENCE [LARGE SCALE GENOMIC DNA]</scope>
    <source>
        <strain evidence="1 2">DSM 45169</strain>
    </source>
</reference>
<dbReference type="Proteomes" id="UP000241639">
    <property type="component" value="Unassembled WGS sequence"/>
</dbReference>
<protein>
    <submittedName>
        <fullName evidence="1">Uncharacterized protein</fullName>
    </submittedName>
</protein>
<dbReference type="RefSeq" id="WP_107726270.1">
    <property type="nucleotide sequence ID" value="NZ_PZZP01000001.1"/>
</dbReference>
<accession>A0A2T4ZBT9</accession>
<keyword evidence="2" id="KW-1185">Reference proteome</keyword>
<comment type="caution">
    <text evidence="1">The sequence shown here is derived from an EMBL/GenBank/DDBJ whole genome shotgun (WGS) entry which is preliminary data.</text>
</comment>
<proteinExistence type="predicted"/>
<evidence type="ECO:0000313" key="2">
    <source>
        <dbReference type="Proteomes" id="UP000241639"/>
    </source>
</evidence>
<gene>
    <name evidence="1" type="ORF">C8J48_1962</name>
</gene>
<organism evidence="1 2">
    <name type="scientific">Desmospora activa DSM 45169</name>
    <dbReference type="NCBI Taxonomy" id="1121389"/>
    <lineage>
        <taxon>Bacteria</taxon>
        <taxon>Bacillati</taxon>
        <taxon>Bacillota</taxon>
        <taxon>Bacilli</taxon>
        <taxon>Bacillales</taxon>
        <taxon>Thermoactinomycetaceae</taxon>
        <taxon>Desmospora</taxon>
    </lineage>
</organism>
<evidence type="ECO:0000313" key="1">
    <source>
        <dbReference type="EMBL" id="PTM59349.1"/>
    </source>
</evidence>
<dbReference type="OrthoDB" id="2991022at2"/>
<dbReference type="EMBL" id="PZZP01000001">
    <property type="protein sequence ID" value="PTM59349.1"/>
    <property type="molecule type" value="Genomic_DNA"/>
</dbReference>
<name>A0A2T4ZBT9_9BACL</name>
<dbReference type="AlphaFoldDB" id="A0A2T4ZBT9"/>